<dbReference type="PANTHER" id="PTHR32133:SF386">
    <property type="entry name" value="F-BOX DOMAIN-CONTAINING PROTEIN"/>
    <property type="match status" value="1"/>
</dbReference>
<dbReference type="InterPro" id="IPR001810">
    <property type="entry name" value="F-box_dom"/>
</dbReference>
<sequence>MADRNRKEPTARQNLVERRRTTSFASAATVTRSSSTFPQSAQPNPRSRRRMALPPPPAALPDEIVEEALVRCSPEDPARLFRAALVCKPWCRLVSGRRFRRRYREFHHTPAPMLGFIINLQERSSEFTIGRFVSRSSFRPTAAACARSTPATAASSSPTRPGGPNARTISSPSGTPSRTSSWCCRSCRCTRIRTSAPGLPPCSVPPPAIATTSTATADRSKSSS</sequence>
<dbReference type="InterPro" id="IPR036047">
    <property type="entry name" value="F-box-like_dom_sf"/>
</dbReference>
<dbReference type="AlphaFoldDB" id="A0AAV5DJ52"/>
<feature type="compositionally biased region" description="Low complexity" evidence="1">
    <location>
        <begin position="167"/>
        <end position="182"/>
    </location>
</feature>
<feature type="compositionally biased region" description="Low complexity" evidence="1">
    <location>
        <begin position="148"/>
        <end position="160"/>
    </location>
</feature>
<feature type="compositionally biased region" description="Pro residues" evidence="1">
    <location>
        <begin position="198"/>
        <end position="208"/>
    </location>
</feature>
<feature type="compositionally biased region" description="Basic and acidic residues" evidence="1">
    <location>
        <begin position="1"/>
        <end position="20"/>
    </location>
</feature>
<dbReference type="Pfam" id="PF00646">
    <property type="entry name" value="F-box"/>
    <property type="match status" value="1"/>
</dbReference>
<feature type="domain" description="F-box" evidence="2">
    <location>
        <begin position="60"/>
        <end position="101"/>
    </location>
</feature>
<evidence type="ECO:0000259" key="2">
    <source>
        <dbReference type="Pfam" id="PF00646"/>
    </source>
</evidence>
<gene>
    <name evidence="3" type="primary">ga28588</name>
    <name evidence="3" type="ORF">PR202_ga28588</name>
</gene>
<feature type="region of interest" description="Disordered" evidence="1">
    <location>
        <begin position="148"/>
        <end position="182"/>
    </location>
</feature>
<name>A0AAV5DJ52_ELECO</name>
<dbReference type="PANTHER" id="PTHR32133">
    <property type="entry name" value="OS07G0120400 PROTEIN"/>
    <property type="match status" value="1"/>
</dbReference>
<feature type="region of interest" description="Disordered" evidence="1">
    <location>
        <begin position="196"/>
        <end position="224"/>
    </location>
</feature>
<accession>A0AAV5DJ52</accession>
<comment type="caution">
    <text evidence="3">The sequence shown here is derived from an EMBL/GenBank/DDBJ whole genome shotgun (WGS) entry which is preliminary data.</text>
</comment>
<organism evidence="3 4">
    <name type="scientific">Eleusine coracana subsp. coracana</name>
    <dbReference type="NCBI Taxonomy" id="191504"/>
    <lineage>
        <taxon>Eukaryota</taxon>
        <taxon>Viridiplantae</taxon>
        <taxon>Streptophyta</taxon>
        <taxon>Embryophyta</taxon>
        <taxon>Tracheophyta</taxon>
        <taxon>Spermatophyta</taxon>
        <taxon>Magnoliopsida</taxon>
        <taxon>Liliopsida</taxon>
        <taxon>Poales</taxon>
        <taxon>Poaceae</taxon>
        <taxon>PACMAD clade</taxon>
        <taxon>Chloridoideae</taxon>
        <taxon>Cynodonteae</taxon>
        <taxon>Eleusininae</taxon>
        <taxon>Eleusine</taxon>
    </lineage>
</organism>
<reference evidence="3" key="2">
    <citation type="submission" date="2021-12" db="EMBL/GenBank/DDBJ databases">
        <title>Resequencing data analysis of finger millet.</title>
        <authorList>
            <person name="Hatakeyama M."/>
            <person name="Aluri S."/>
            <person name="Balachadran M.T."/>
            <person name="Sivarajan S.R."/>
            <person name="Poveda L."/>
            <person name="Shimizu-Inatsugi R."/>
            <person name="Schlapbach R."/>
            <person name="Sreeman S.M."/>
            <person name="Shimizu K.K."/>
        </authorList>
    </citation>
    <scope>NUCLEOTIDE SEQUENCE</scope>
</reference>
<feature type="compositionally biased region" description="Low complexity" evidence="1">
    <location>
        <begin position="22"/>
        <end position="37"/>
    </location>
</feature>
<dbReference type="EMBL" id="BQKI01000017">
    <property type="protein sequence ID" value="GJN10490.1"/>
    <property type="molecule type" value="Genomic_DNA"/>
</dbReference>
<dbReference type="SUPFAM" id="SSF81383">
    <property type="entry name" value="F-box domain"/>
    <property type="match status" value="1"/>
</dbReference>
<evidence type="ECO:0000313" key="4">
    <source>
        <dbReference type="Proteomes" id="UP001054889"/>
    </source>
</evidence>
<dbReference type="Proteomes" id="UP001054889">
    <property type="component" value="Unassembled WGS sequence"/>
</dbReference>
<reference evidence="3" key="1">
    <citation type="journal article" date="2018" name="DNA Res.">
        <title>Multiple hybrid de novo genome assembly of finger millet, an orphan allotetraploid crop.</title>
        <authorList>
            <person name="Hatakeyama M."/>
            <person name="Aluri S."/>
            <person name="Balachadran M.T."/>
            <person name="Sivarajan S.R."/>
            <person name="Patrignani A."/>
            <person name="Gruter S."/>
            <person name="Poveda L."/>
            <person name="Shimizu-Inatsugi R."/>
            <person name="Baeten J."/>
            <person name="Francoijs K.J."/>
            <person name="Nataraja K.N."/>
            <person name="Reddy Y.A.N."/>
            <person name="Phadnis S."/>
            <person name="Ravikumar R.L."/>
            <person name="Schlapbach R."/>
            <person name="Sreeman S.M."/>
            <person name="Shimizu K.K."/>
        </authorList>
    </citation>
    <scope>NUCLEOTIDE SEQUENCE</scope>
</reference>
<evidence type="ECO:0000256" key="1">
    <source>
        <dbReference type="SAM" id="MobiDB-lite"/>
    </source>
</evidence>
<feature type="region of interest" description="Disordered" evidence="1">
    <location>
        <begin position="1"/>
        <end position="59"/>
    </location>
</feature>
<proteinExistence type="predicted"/>
<keyword evidence="4" id="KW-1185">Reference proteome</keyword>
<protein>
    <recommendedName>
        <fullName evidence="2">F-box domain-containing protein</fullName>
    </recommendedName>
</protein>
<evidence type="ECO:0000313" key="3">
    <source>
        <dbReference type="EMBL" id="GJN10490.1"/>
    </source>
</evidence>